<dbReference type="AlphaFoldDB" id="A0A238K3Y3"/>
<name>A0A238K3Y3_9RHOB</name>
<accession>A0A238K3Y3</accession>
<organism evidence="1 2">
    <name type="scientific">Octadecabacter ascidiaceicola</name>
    <dbReference type="NCBI Taxonomy" id="1655543"/>
    <lineage>
        <taxon>Bacteria</taxon>
        <taxon>Pseudomonadati</taxon>
        <taxon>Pseudomonadota</taxon>
        <taxon>Alphaproteobacteria</taxon>
        <taxon>Rhodobacterales</taxon>
        <taxon>Roseobacteraceae</taxon>
        <taxon>Octadecabacter</taxon>
    </lineage>
</organism>
<gene>
    <name evidence="1" type="ORF">OCA8868_01302</name>
</gene>
<dbReference type="Proteomes" id="UP000203464">
    <property type="component" value="Unassembled WGS sequence"/>
</dbReference>
<proteinExistence type="predicted"/>
<protein>
    <submittedName>
        <fullName evidence="1">Uncharacterized protein</fullName>
    </submittedName>
</protein>
<keyword evidence="2" id="KW-1185">Reference proteome</keyword>
<evidence type="ECO:0000313" key="2">
    <source>
        <dbReference type="Proteomes" id="UP000203464"/>
    </source>
</evidence>
<sequence>MQIYAPFEYPDPIYFKTRALIGMERSTDKNYWPRPDLYSVKAKVCSADKVCFRCGSANVCLAQTVTGIRKANILRRLVLSRRQRAKISSLPFCLKAYAVVTLLPKYINSRSIPLTSAAFSERLALSSILKLF</sequence>
<evidence type="ECO:0000313" key="1">
    <source>
        <dbReference type="EMBL" id="SMX37157.1"/>
    </source>
</evidence>
<dbReference type="EMBL" id="FXYD01000002">
    <property type="protein sequence ID" value="SMX37157.1"/>
    <property type="molecule type" value="Genomic_DNA"/>
</dbReference>
<reference evidence="2" key="1">
    <citation type="submission" date="2017-05" db="EMBL/GenBank/DDBJ databases">
        <authorList>
            <person name="Rodrigo-Torres L."/>
            <person name="Arahal R. D."/>
            <person name="Lucena T."/>
        </authorList>
    </citation>
    <scope>NUCLEOTIDE SEQUENCE [LARGE SCALE GENOMIC DNA]</scope>
    <source>
        <strain evidence="2">CECT 8868</strain>
    </source>
</reference>